<keyword evidence="4" id="KW-0808">Transferase</keyword>
<evidence type="ECO:0000256" key="5">
    <source>
        <dbReference type="ARBA" id="ARBA00022944"/>
    </source>
</evidence>
<name>A0A7X3SIC1_9FIRM</name>
<evidence type="ECO:0000256" key="4">
    <source>
        <dbReference type="ARBA" id="ARBA00022679"/>
    </source>
</evidence>
<protein>
    <recommendedName>
        <fullName evidence="9">CDP-glycerol:poly(Glycerophosphate) glycerophosphotransferase</fullName>
    </recommendedName>
</protein>
<dbReference type="SUPFAM" id="SSF53756">
    <property type="entry name" value="UDP-Glycosyltransferase/glycogen phosphorylase"/>
    <property type="match status" value="1"/>
</dbReference>
<evidence type="ECO:0008006" key="9">
    <source>
        <dbReference type="Google" id="ProtNLM"/>
    </source>
</evidence>
<reference evidence="7 8" key="1">
    <citation type="submission" date="2019-12" db="EMBL/GenBank/DDBJ databases">
        <title>Sporaefaciens musculi gen. nov., sp. nov., a novel bacterium isolated from the caecum of an obese mouse.</title>
        <authorList>
            <person name="Rasmussen T.S."/>
            <person name="Streidl T."/>
            <person name="Hitch T.C.A."/>
            <person name="Wortmann E."/>
            <person name="Deptula P."/>
            <person name="Hansen M."/>
            <person name="Nielsen D.S."/>
            <person name="Clavel T."/>
            <person name="Vogensen F.K."/>
        </authorList>
    </citation>
    <scope>NUCLEOTIDE SEQUENCE [LARGE SCALE GENOMIC DNA]</scope>
    <source>
        <strain evidence="7 8">WCA-9-b2</strain>
    </source>
</reference>
<dbReference type="InterPro" id="IPR007554">
    <property type="entry name" value="Glycerophosphate_synth"/>
</dbReference>
<dbReference type="PANTHER" id="PTHR37316">
    <property type="entry name" value="TEICHOIC ACID GLYCEROL-PHOSPHATE PRIMASE"/>
    <property type="match status" value="1"/>
</dbReference>
<evidence type="ECO:0000313" key="8">
    <source>
        <dbReference type="Proteomes" id="UP000460412"/>
    </source>
</evidence>
<evidence type="ECO:0000256" key="1">
    <source>
        <dbReference type="ARBA" id="ARBA00004202"/>
    </source>
</evidence>
<dbReference type="AlphaFoldDB" id="A0A7X3SIC1"/>
<dbReference type="PANTHER" id="PTHR37316:SF3">
    <property type="entry name" value="TEICHOIC ACID GLYCEROL-PHOSPHATE TRANSFERASE"/>
    <property type="match status" value="1"/>
</dbReference>
<comment type="caution">
    <text evidence="7">The sequence shown here is derived from an EMBL/GenBank/DDBJ whole genome shotgun (WGS) entry which is preliminary data.</text>
</comment>
<accession>A0A7X3SIC1</accession>
<gene>
    <name evidence="7" type="ORF">GN277_06260</name>
</gene>
<keyword evidence="3" id="KW-1003">Cell membrane</keyword>
<keyword evidence="6" id="KW-0472">Membrane</keyword>
<evidence type="ECO:0000313" key="7">
    <source>
        <dbReference type="EMBL" id="MXP74996.1"/>
    </source>
</evidence>
<dbReference type="GO" id="GO:0019350">
    <property type="term" value="P:teichoic acid biosynthetic process"/>
    <property type="evidence" value="ECO:0007669"/>
    <property type="project" value="UniProtKB-KW"/>
</dbReference>
<dbReference type="Pfam" id="PF04464">
    <property type="entry name" value="Glyphos_transf"/>
    <property type="match status" value="1"/>
</dbReference>
<dbReference type="InterPro" id="IPR043148">
    <property type="entry name" value="TagF_C"/>
</dbReference>
<dbReference type="Gene3D" id="3.40.50.11820">
    <property type="match status" value="1"/>
</dbReference>
<comment type="similarity">
    <text evidence="2">Belongs to the CDP-glycerol glycerophosphotransferase family.</text>
</comment>
<dbReference type="InterPro" id="IPR051612">
    <property type="entry name" value="Teichoic_Acid_Biosynth"/>
</dbReference>
<sequence length="505" mass="59388">MVSMERIGKLCEDTKRLVIYGAGTVSNILYLYLKSKGLSEKIQCFAVTKRENNPYYKYGLEVLEAEDAVQLYRDALVLVGVQNILSEAIREYLTALQYENYEFIDVESLIHIFYDRLYRSPIQKNKIIFSNMKDMGYGGNPKYIAEELLKSDLEKRLDLVWVVSQQKYSFPKGIRTVETGTFEYYYELATAHMWVDNTRKNFDARKRRGQYYIQTWHGAAPIKKVEKDAEGSLPKSYVANAKKDSEMADVFLSGSKFYTELYRKSFWYDGPILKVGLPRHDVFWKGEVIRRKVFQHFGLMEEKCMVLYAPTFRKDFTNQYYDIDFTAVLSALTKRFGREFVLAVSKHPDNRYLEYDFAQKDFIAVDRYDDFEELLKAADVLISDYSGCMYDFSYTRRPVFLYQRDYESYKEDRDFYVPMEELPYIKAYSNEELVRRIEEFDMAAYQKRLDTFMDGMGNYDDGTASKKVSKYIWGILDKMTLSISEENANAESIMFALSQDSSCER</sequence>
<comment type="subcellular location">
    <subcellularLocation>
        <location evidence="1">Cell membrane</location>
        <topology evidence="1">Peripheral membrane protein</topology>
    </subcellularLocation>
</comment>
<evidence type="ECO:0000256" key="2">
    <source>
        <dbReference type="ARBA" id="ARBA00010488"/>
    </source>
</evidence>
<dbReference type="InterPro" id="IPR043149">
    <property type="entry name" value="TagF_N"/>
</dbReference>
<dbReference type="GO" id="GO:0047355">
    <property type="term" value="F:CDP-glycerol glycerophosphotransferase activity"/>
    <property type="evidence" value="ECO:0007669"/>
    <property type="project" value="InterPro"/>
</dbReference>
<dbReference type="GO" id="GO:0005886">
    <property type="term" value="C:plasma membrane"/>
    <property type="evidence" value="ECO:0007669"/>
    <property type="project" value="UniProtKB-SubCell"/>
</dbReference>
<evidence type="ECO:0000256" key="6">
    <source>
        <dbReference type="ARBA" id="ARBA00023136"/>
    </source>
</evidence>
<evidence type="ECO:0000256" key="3">
    <source>
        <dbReference type="ARBA" id="ARBA00022475"/>
    </source>
</evidence>
<organism evidence="7 8">
    <name type="scientific">Sporofaciens musculi</name>
    <dbReference type="NCBI Taxonomy" id="2681861"/>
    <lineage>
        <taxon>Bacteria</taxon>
        <taxon>Bacillati</taxon>
        <taxon>Bacillota</taxon>
        <taxon>Clostridia</taxon>
        <taxon>Lachnospirales</taxon>
        <taxon>Lachnospiraceae</taxon>
        <taxon>Sporofaciens</taxon>
    </lineage>
</organism>
<keyword evidence="8" id="KW-1185">Reference proteome</keyword>
<proteinExistence type="inferred from homology"/>
<dbReference type="Proteomes" id="UP000460412">
    <property type="component" value="Unassembled WGS sequence"/>
</dbReference>
<keyword evidence="5" id="KW-0777">Teichoic acid biosynthesis</keyword>
<dbReference type="EMBL" id="WUQX01000001">
    <property type="protein sequence ID" value="MXP74996.1"/>
    <property type="molecule type" value="Genomic_DNA"/>
</dbReference>
<dbReference type="Gene3D" id="3.40.50.12580">
    <property type="match status" value="1"/>
</dbReference>